<gene>
    <name evidence="3" type="ORF">AAES_147651</name>
</gene>
<proteinExistence type="predicted"/>
<feature type="compositionally biased region" description="Basic and acidic residues" evidence="1">
    <location>
        <begin position="77"/>
        <end position="87"/>
    </location>
</feature>
<evidence type="ECO:0008006" key="5">
    <source>
        <dbReference type="Google" id="ProtNLM"/>
    </source>
</evidence>
<evidence type="ECO:0000256" key="1">
    <source>
        <dbReference type="SAM" id="MobiDB-lite"/>
    </source>
</evidence>
<evidence type="ECO:0000313" key="4">
    <source>
        <dbReference type="Proteomes" id="UP000051836"/>
    </source>
</evidence>
<feature type="transmembrane region" description="Helical" evidence="2">
    <location>
        <begin position="176"/>
        <end position="194"/>
    </location>
</feature>
<keyword evidence="2" id="KW-1133">Transmembrane helix</keyword>
<dbReference type="AlphaFoldDB" id="A0A0Q3LX35"/>
<keyword evidence="2" id="KW-0472">Membrane</keyword>
<protein>
    <recommendedName>
        <fullName evidence="5">Matrix-remodeling-associated protein 7</fullName>
    </recommendedName>
</protein>
<dbReference type="Proteomes" id="UP000051836">
    <property type="component" value="Unassembled WGS sequence"/>
</dbReference>
<name>A0A0Q3LX35_AMAAE</name>
<reference evidence="3 4" key="1">
    <citation type="submission" date="2015-10" db="EMBL/GenBank/DDBJ databases">
        <authorList>
            <person name="Gilbert D.G."/>
        </authorList>
    </citation>
    <scope>NUCLEOTIDE SEQUENCE [LARGE SCALE GENOMIC DNA]</scope>
    <source>
        <strain evidence="3">FVVF132</strain>
    </source>
</reference>
<keyword evidence="4" id="KW-1185">Reference proteome</keyword>
<accession>A0A0Q3LX35</accession>
<feature type="region of interest" description="Disordered" evidence="1">
    <location>
        <begin position="51"/>
        <end position="135"/>
    </location>
</feature>
<evidence type="ECO:0000313" key="3">
    <source>
        <dbReference type="EMBL" id="KQK75152.1"/>
    </source>
</evidence>
<evidence type="ECO:0000256" key="2">
    <source>
        <dbReference type="SAM" id="Phobius"/>
    </source>
</evidence>
<comment type="caution">
    <text evidence="3">The sequence shown here is derived from an EMBL/GenBank/DDBJ whole genome shotgun (WGS) entry which is preliminary data.</text>
</comment>
<keyword evidence="2" id="KW-0812">Transmembrane</keyword>
<feature type="transmembrane region" description="Helical" evidence="2">
    <location>
        <begin position="15"/>
        <end position="37"/>
    </location>
</feature>
<organism evidence="3 4">
    <name type="scientific">Amazona aestiva</name>
    <name type="common">Blue-fronted Amazon parrot</name>
    <dbReference type="NCBI Taxonomy" id="12930"/>
    <lineage>
        <taxon>Eukaryota</taxon>
        <taxon>Metazoa</taxon>
        <taxon>Chordata</taxon>
        <taxon>Craniata</taxon>
        <taxon>Vertebrata</taxon>
        <taxon>Euteleostomi</taxon>
        <taxon>Archelosauria</taxon>
        <taxon>Archosauria</taxon>
        <taxon>Dinosauria</taxon>
        <taxon>Saurischia</taxon>
        <taxon>Theropoda</taxon>
        <taxon>Coelurosauria</taxon>
        <taxon>Aves</taxon>
        <taxon>Neognathae</taxon>
        <taxon>Neoaves</taxon>
        <taxon>Telluraves</taxon>
        <taxon>Australaves</taxon>
        <taxon>Psittaciformes</taxon>
        <taxon>Psittacidae</taxon>
        <taxon>Amazona</taxon>
    </lineage>
</organism>
<dbReference type="EMBL" id="LMAW01002963">
    <property type="protein sequence ID" value="KQK75152.1"/>
    <property type="molecule type" value="Genomic_DNA"/>
</dbReference>
<sequence length="195" mass="20967">MPLEAGGWADVDVDLYLAVQLLFTILAFILTFVFVRLCGAEWGQPREVPAAETAQECGHRDQELSAPTEPSPVAGEQRGETTEEPNRAAEPSPMEAESILQQLLAEPREPEPQEDAGNHSALPSKAEGEDLDSDKEELVVRETASTADAPAPVTSTAASFESSEGFEWPLGTLETCLLIVLGVTLLACIQSVFYP</sequence>